<feature type="domain" description="Transglycosylase SLT" evidence="1">
    <location>
        <begin position="19"/>
        <end position="201"/>
    </location>
</feature>
<sequence length="218" mass="25857">MEYETSRRIFYPPIKYCFIILFLLSLLTGCASTPPASTANLCVIFEKQPEWYDYAKESEKKWGTPTPILMAFIHRESSFRGDARPPRRWFLGFIPLPRSSSAYGYGQIQDPAWEDYLGANGGWFKSRADMEDVLDFIGWYNHISARRLGISKRNPEHLYLAYHEGHRGYQRGAWRRKPHLRRVAKRVARQARMYGSQLKSCEDRFKCRKFYQFWPFCR</sequence>
<dbReference type="AlphaFoldDB" id="A0A0E2Z443"/>
<comment type="caution">
    <text evidence="2">The sequence shown here is derived from an EMBL/GenBank/DDBJ whole genome shotgun (WGS) entry which is preliminary data.</text>
</comment>
<dbReference type="HOGENOM" id="CLU_094963_0_0_6"/>
<dbReference type="EMBL" id="JPGN01000029">
    <property type="protein sequence ID" value="KFI19991.1"/>
    <property type="molecule type" value="Genomic_DNA"/>
</dbReference>
<dbReference type="InterPro" id="IPR023346">
    <property type="entry name" value="Lysozyme-like_dom_sf"/>
</dbReference>
<evidence type="ECO:0000259" key="1">
    <source>
        <dbReference type="Pfam" id="PF19489"/>
    </source>
</evidence>
<dbReference type="Proteomes" id="UP000028839">
    <property type="component" value="Unassembled WGS sequence"/>
</dbReference>
<reference evidence="2 3" key="1">
    <citation type="submission" date="2014-07" db="EMBL/GenBank/DDBJ databases">
        <title>Comparative analysis of Nitrosococcus oceani genome inventories of strains from Pacific and Atlantic gyres.</title>
        <authorList>
            <person name="Lim C.K."/>
            <person name="Wang L."/>
            <person name="Sayavedra-Soto L.A."/>
            <person name="Klotz M.G."/>
        </authorList>
    </citation>
    <scope>NUCLEOTIDE SEQUENCE [LARGE SCALE GENOMIC DNA]</scope>
    <source>
        <strain evidence="2 3">C-27</strain>
    </source>
</reference>
<dbReference type="InterPro" id="IPR045795">
    <property type="entry name" value="SLT_4"/>
</dbReference>
<organism evidence="2 3">
    <name type="scientific">Nitrosococcus oceani C-27</name>
    <dbReference type="NCBI Taxonomy" id="314279"/>
    <lineage>
        <taxon>Bacteria</taxon>
        <taxon>Pseudomonadati</taxon>
        <taxon>Pseudomonadota</taxon>
        <taxon>Gammaproteobacteria</taxon>
        <taxon>Chromatiales</taxon>
        <taxon>Chromatiaceae</taxon>
        <taxon>Nitrosococcus</taxon>
    </lineage>
</organism>
<dbReference type="CDD" id="cd00442">
    <property type="entry name" value="Lyz-like"/>
    <property type="match status" value="1"/>
</dbReference>
<evidence type="ECO:0000313" key="3">
    <source>
        <dbReference type="Proteomes" id="UP000028839"/>
    </source>
</evidence>
<proteinExistence type="predicted"/>
<evidence type="ECO:0000313" key="2">
    <source>
        <dbReference type="EMBL" id="KFI19991.1"/>
    </source>
</evidence>
<protein>
    <recommendedName>
        <fullName evidence="1">Transglycosylase SLT domain-containing protein</fullName>
    </recommendedName>
</protein>
<gene>
    <name evidence="2" type="ORF">IB75_05045</name>
</gene>
<dbReference type="SUPFAM" id="SSF53955">
    <property type="entry name" value="Lysozyme-like"/>
    <property type="match status" value="1"/>
</dbReference>
<dbReference type="Pfam" id="PF19489">
    <property type="entry name" value="SLT_4"/>
    <property type="match status" value="1"/>
</dbReference>
<dbReference type="OrthoDB" id="9789144at2"/>
<dbReference type="Gene3D" id="1.10.530.10">
    <property type="match status" value="1"/>
</dbReference>
<accession>A0A0E2Z443</accession>
<dbReference type="PROSITE" id="PS51257">
    <property type="entry name" value="PROKAR_LIPOPROTEIN"/>
    <property type="match status" value="1"/>
</dbReference>
<name>A0A0E2Z443_9GAMM</name>